<keyword evidence="8" id="KW-1185">Reference proteome</keyword>
<gene>
    <name evidence="7" type="ORF">KUCA_T00000747001</name>
</gene>
<dbReference type="RefSeq" id="XP_022456796.1">
    <property type="nucleotide sequence ID" value="XM_022605315.1"/>
</dbReference>
<dbReference type="GO" id="GO:0016020">
    <property type="term" value="C:membrane"/>
    <property type="evidence" value="ECO:0007669"/>
    <property type="project" value="UniProtKB-SubCell"/>
</dbReference>
<dbReference type="HOGENOM" id="CLU_018543_0_0_1"/>
<dbReference type="Proteomes" id="UP000019384">
    <property type="component" value="Unassembled WGS sequence"/>
</dbReference>
<dbReference type="PANTHER" id="PTHR15407:SF28">
    <property type="entry name" value="RIBITOL-5-PHOSPHATE TRANSFERASE FKTN"/>
    <property type="match status" value="1"/>
</dbReference>
<evidence type="ECO:0000313" key="8">
    <source>
        <dbReference type="Proteomes" id="UP000019384"/>
    </source>
</evidence>
<sequence>MAIFTIPRLKPHAGDLSGVPFSFVSISDTSSDSGTLKHYSKMRSPSVKYGNSAFMRVNAAFKRLLALFLFVLALPIRALRLTVIGVSKKFKANKKLRIVSIPIAAFVFVVVPTFLYTRRSLVFFKWAYLELEEGYTTEDIGGIRRLPRETREMLARSELPSVLTVEKASQSSPMLDINNLLFHGANFDPRLAPALWLYTVREKVEHDGGKLDPGLQLPFSWSSWLDLDSKLSPNSDWVTYFQKWVGNRDCFDCASFKTLYNIDSDMTQCEDIEVSRPPYPHFKITGPWDMSFSEEARIIYGASYMFHSAPAPHRVMFLGVGPHNGALIIPTKDISSTSKDGAELVEMATKYSETQAIVEDNSPQKILSGGISVSEQVSLMIKRFSETPSTQLPKSIDDWKVSKDIARLVNMDYQSPKTLTLTRDDFLWDTAGAMDKLQAAVDKRKTKYEGSKFDLRTDLDHRLLQTMKESLDVRDNIPKYFHESLIVNRYAGWHYDWRFTNGLDVPHYEHTAVLHRLVRAWLRFAKVAGLKTWIAHGTMLGWYWNGMTMPWDPDVDVQMTMASLYQLARNYNQTLVVDTTLDQKLEDQTGFSVTGIAGVGSYLIDIGPSFFSREKTNGNNAIDARFIDTKTGMYVDITALAFTDFMKMPMDEKTSKEFTRLLDPEVDRKRKMKTVDEGQLETELAATKQTLYTQQLAYNCRNNHFYSLDELSPLLPTVFEGVRTYVPKGFSQVLNREYPGSLTVSKHWGHLFRPFLRLWVKETVCPDDRKGADCDDAVTINEYKQTSLFTAIHQEEMQKLMVGGYVPYDVSDELPPMRIDPWFVRYAKKMLLLN</sequence>
<evidence type="ECO:0000256" key="3">
    <source>
        <dbReference type="ARBA" id="ARBA00022989"/>
    </source>
</evidence>
<feature type="domain" description="LicD/FKTN/FKRP nucleotidyltransferase" evidence="6">
    <location>
        <begin position="526"/>
        <end position="656"/>
    </location>
</feature>
<dbReference type="GO" id="GO:0009100">
    <property type="term" value="P:glycoprotein metabolic process"/>
    <property type="evidence" value="ECO:0007669"/>
    <property type="project" value="UniProtKB-ARBA"/>
</dbReference>
<evidence type="ECO:0000313" key="7">
    <source>
        <dbReference type="EMBL" id="CDK24781.1"/>
    </source>
</evidence>
<feature type="transmembrane region" description="Helical" evidence="5">
    <location>
        <begin position="64"/>
        <end position="86"/>
    </location>
</feature>
<dbReference type="Pfam" id="PF04991">
    <property type="entry name" value="LicD"/>
    <property type="match status" value="2"/>
</dbReference>
<dbReference type="InterPro" id="IPR007074">
    <property type="entry name" value="LicD/FKTN/FKRP_NTP_transf"/>
</dbReference>
<keyword evidence="3 5" id="KW-1133">Transmembrane helix</keyword>
<protein>
    <recommendedName>
        <fullName evidence="6">LicD/FKTN/FKRP nucleotidyltransferase domain-containing protein</fullName>
    </recommendedName>
</protein>
<feature type="transmembrane region" description="Helical" evidence="5">
    <location>
        <begin position="98"/>
        <end position="116"/>
    </location>
</feature>
<name>W6MG90_9ASCO</name>
<reference evidence="7" key="2">
    <citation type="submission" date="2014-02" db="EMBL/GenBank/DDBJ databases">
        <title>Complete DNA sequence of /Kuraishia capsulata/ illustrates novel genomic features among budding yeasts (/Saccharomycotina/).</title>
        <authorList>
            <person name="Morales L."/>
            <person name="Noel B."/>
            <person name="Porcel B."/>
            <person name="Marcet-Houben M."/>
            <person name="Hullo M-F."/>
            <person name="Sacerdot C."/>
            <person name="Tekaia F."/>
            <person name="Leh-Louis V."/>
            <person name="Despons L."/>
            <person name="Khanna V."/>
            <person name="Aury J-M."/>
            <person name="Barbe V."/>
            <person name="Couloux A."/>
            <person name="Labadie K."/>
            <person name="Pelletier E."/>
            <person name="Souciet J-L."/>
            <person name="Boekhout T."/>
            <person name="Gabaldon T."/>
            <person name="Wincker P."/>
            <person name="Dujon B."/>
        </authorList>
    </citation>
    <scope>NUCLEOTIDE SEQUENCE</scope>
    <source>
        <strain evidence="7">CBS 1993</strain>
    </source>
</reference>
<dbReference type="OrthoDB" id="444255at2759"/>
<reference evidence="7" key="1">
    <citation type="submission" date="2013-12" db="EMBL/GenBank/DDBJ databases">
        <authorList>
            <person name="Genoscope - CEA"/>
        </authorList>
    </citation>
    <scope>NUCLEOTIDE SEQUENCE</scope>
    <source>
        <strain evidence="7">CBS 1993</strain>
    </source>
</reference>
<comment type="subcellular location">
    <subcellularLocation>
        <location evidence="1">Membrane</location>
        <topology evidence="1">Single-pass membrane protein</topology>
    </subcellularLocation>
</comment>
<dbReference type="PANTHER" id="PTHR15407">
    <property type="entry name" value="FUKUTIN-RELATED"/>
    <property type="match status" value="1"/>
</dbReference>
<evidence type="ECO:0000256" key="2">
    <source>
        <dbReference type="ARBA" id="ARBA00022692"/>
    </source>
</evidence>
<organism evidence="7 8">
    <name type="scientific">Kuraishia capsulata CBS 1993</name>
    <dbReference type="NCBI Taxonomy" id="1382522"/>
    <lineage>
        <taxon>Eukaryota</taxon>
        <taxon>Fungi</taxon>
        <taxon>Dikarya</taxon>
        <taxon>Ascomycota</taxon>
        <taxon>Saccharomycotina</taxon>
        <taxon>Pichiomycetes</taxon>
        <taxon>Pichiales</taxon>
        <taxon>Pichiaceae</taxon>
        <taxon>Kuraishia</taxon>
    </lineage>
</organism>
<dbReference type="InterPro" id="IPR009644">
    <property type="entry name" value="FKTN/MNN4/W02B3.4-1"/>
</dbReference>
<dbReference type="EMBL" id="HG793125">
    <property type="protein sequence ID" value="CDK24781.1"/>
    <property type="molecule type" value="Genomic_DNA"/>
</dbReference>
<evidence type="ECO:0000256" key="1">
    <source>
        <dbReference type="ARBA" id="ARBA00004167"/>
    </source>
</evidence>
<keyword evidence="4 5" id="KW-0472">Membrane</keyword>
<dbReference type="STRING" id="1382522.W6MG90"/>
<evidence type="ECO:0000256" key="5">
    <source>
        <dbReference type="SAM" id="Phobius"/>
    </source>
</evidence>
<keyword evidence="2 5" id="KW-0812">Transmembrane</keyword>
<evidence type="ECO:0000256" key="4">
    <source>
        <dbReference type="ARBA" id="ARBA00023136"/>
    </source>
</evidence>
<dbReference type="AlphaFoldDB" id="W6MG90"/>
<proteinExistence type="predicted"/>
<dbReference type="GeneID" id="34518184"/>
<accession>W6MG90</accession>
<feature type="domain" description="LicD/FKTN/FKRP nucleotidyltransferase" evidence="6">
    <location>
        <begin position="663"/>
        <end position="738"/>
    </location>
</feature>
<evidence type="ECO:0000259" key="6">
    <source>
        <dbReference type="Pfam" id="PF04991"/>
    </source>
</evidence>